<dbReference type="Proteomes" id="UP000466431">
    <property type="component" value="Chromosome"/>
</dbReference>
<organism evidence="1 2">
    <name type="scientific">Mycolicibacterium celeriflavum</name>
    <name type="common">Mycobacterium celeriflavum</name>
    <dbReference type="NCBI Taxonomy" id="1249101"/>
    <lineage>
        <taxon>Bacteria</taxon>
        <taxon>Bacillati</taxon>
        <taxon>Actinomycetota</taxon>
        <taxon>Actinomycetes</taxon>
        <taxon>Mycobacteriales</taxon>
        <taxon>Mycobacteriaceae</taxon>
        <taxon>Mycolicibacterium</taxon>
    </lineage>
</organism>
<protein>
    <submittedName>
        <fullName evidence="1">Uncharacterized protein</fullName>
    </submittedName>
</protein>
<reference evidence="1 2" key="1">
    <citation type="journal article" date="2019" name="Emerg. Microbes Infect.">
        <title>Comprehensive subspecies identification of 175 nontuberculous mycobacteria species based on 7547 genomic profiles.</title>
        <authorList>
            <person name="Matsumoto Y."/>
            <person name="Kinjo T."/>
            <person name="Motooka D."/>
            <person name="Nabeya D."/>
            <person name="Jung N."/>
            <person name="Uechi K."/>
            <person name="Horii T."/>
            <person name="Iida T."/>
            <person name="Fujita J."/>
            <person name="Nakamura S."/>
        </authorList>
    </citation>
    <scope>NUCLEOTIDE SEQUENCE [LARGE SCALE GENOMIC DNA]</scope>
    <source>
        <strain evidence="1 2">JCM 18439</strain>
    </source>
</reference>
<sequence>MTTAGRWFVSGSESPEPVASAINAVESRIRVFLGLVRRMFEKVEQATVDVGGGGAEVVNAGFCDG</sequence>
<evidence type="ECO:0000313" key="2">
    <source>
        <dbReference type="Proteomes" id="UP000466431"/>
    </source>
</evidence>
<evidence type="ECO:0000313" key="1">
    <source>
        <dbReference type="EMBL" id="BBY42167.1"/>
    </source>
</evidence>
<dbReference type="EMBL" id="AP022591">
    <property type="protein sequence ID" value="BBY42167.1"/>
    <property type="molecule type" value="Genomic_DNA"/>
</dbReference>
<accession>A0A7I7RCF3</accession>
<gene>
    <name evidence="1" type="ORF">MCEL_04620</name>
</gene>
<keyword evidence="2" id="KW-1185">Reference proteome</keyword>
<proteinExistence type="predicted"/>
<dbReference type="AlphaFoldDB" id="A0A7I7RCF3"/>
<name>A0A7I7RCF3_MYCCF</name>
<dbReference type="KEGG" id="mcee:MCEL_04620"/>